<evidence type="ECO:0008006" key="3">
    <source>
        <dbReference type="Google" id="ProtNLM"/>
    </source>
</evidence>
<accession>A0A225MLA2</accession>
<organism evidence="1 2">
    <name type="scientific">Candidimonas nitroreducens</name>
    <dbReference type="NCBI Taxonomy" id="683354"/>
    <lineage>
        <taxon>Bacteria</taxon>
        <taxon>Pseudomonadati</taxon>
        <taxon>Pseudomonadota</taxon>
        <taxon>Betaproteobacteria</taxon>
        <taxon>Burkholderiales</taxon>
        <taxon>Alcaligenaceae</taxon>
        <taxon>Candidimonas</taxon>
    </lineage>
</organism>
<protein>
    <recommendedName>
        <fullName evidence="3">DUF2441 domain-containing protein</fullName>
    </recommendedName>
</protein>
<dbReference type="SUPFAM" id="SSF56399">
    <property type="entry name" value="ADP-ribosylation"/>
    <property type="match status" value="1"/>
</dbReference>
<evidence type="ECO:0000313" key="2">
    <source>
        <dbReference type="Proteomes" id="UP000214603"/>
    </source>
</evidence>
<reference evidence="2" key="1">
    <citation type="submission" date="2017-06" db="EMBL/GenBank/DDBJ databases">
        <title>Herbaspirillum phytohormonus sp. nov., isolated from the root nodule of Robinia pseudoacacia in lead-zinc mine.</title>
        <authorList>
            <person name="Fan M."/>
            <person name="Lin Y."/>
        </authorList>
    </citation>
    <scope>NUCLEOTIDE SEQUENCE [LARGE SCALE GENOMIC DNA]</scope>
    <source>
        <strain evidence="2">SC-089</strain>
    </source>
</reference>
<proteinExistence type="predicted"/>
<dbReference type="RefSeq" id="WP_088603086.1">
    <property type="nucleotide sequence ID" value="NZ_NJIH01000004.1"/>
</dbReference>
<dbReference type="Proteomes" id="UP000214603">
    <property type="component" value="Unassembled WGS sequence"/>
</dbReference>
<evidence type="ECO:0000313" key="1">
    <source>
        <dbReference type="EMBL" id="OWT61998.1"/>
    </source>
</evidence>
<comment type="caution">
    <text evidence="1">The sequence shown here is derived from an EMBL/GenBank/DDBJ whole genome shotgun (WGS) entry which is preliminary data.</text>
</comment>
<dbReference type="EMBL" id="NJIH01000004">
    <property type="protein sequence ID" value="OWT61998.1"/>
    <property type="molecule type" value="Genomic_DNA"/>
</dbReference>
<gene>
    <name evidence="1" type="ORF">CEY11_09315</name>
</gene>
<dbReference type="AlphaFoldDB" id="A0A225MLA2"/>
<keyword evidence="2" id="KW-1185">Reference proteome</keyword>
<dbReference type="OrthoDB" id="9135836at2"/>
<sequence>MCDSYIPARRRILCTDYTFIYDGGILMDLTGSPLYHATSVSLAPDSIIEPGNFGRILNDYSHPMDAHSYMMLARELLFEQVRLTSYPQLPTRLKSCFAFVGNDAAKRGFPVMGRYMILYRVEMINPTAMRHYGDFTLLEAPQGGQWMGATRDRAERYWAGQQGYITELVTASPLRIAERVHVDDLPSSPLL</sequence>
<name>A0A225MLA2_9BURK</name>